<dbReference type="EMBL" id="BAABKG010000003">
    <property type="protein sequence ID" value="GAA5151681.1"/>
    <property type="molecule type" value="Genomic_DNA"/>
</dbReference>
<feature type="transmembrane region" description="Helical" evidence="1">
    <location>
        <begin position="81"/>
        <end position="100"/>
    </location>
</feature>
<sequence length="348" mass="37171">MADGVADGADPSSGPYRNPAAVAEAERWFLSHGLSYFVPSVRASVREGLTPRRFVPPMLLVVLLAVVVAGLVVWLVGEGTAAPAVLATVAGAGALVYALTALKARPIVVWALGRTFGSLRLLVPMVSRALPLLLVFVTFLFINAEAWQMTANLQPGILWTTVLLITGLAVVFLMVRLPEEVDRVDDVVDEAFVLRSTQGTPLATSARRLVERGADPAARAQVTGFDRANLILVLLVVQVGQVLLLAVAVFAFFLLFGSLVMTRDVQDAWTGVPGGVDSLPFLPNASVELLQVSLFLAAFSGLYFTVSAVTDDTYRSQFFAAVTDELERAVGMRAVYLTLRDAEASAPT</sequence>
<evidence type="ECO:0000313" key="2">
    <source>
        <dbReference type="EMBL" id="GAA5151681.1"/>
    </source>
</evidence>
<feature type="transmembrane region" description="Helical" evidence="1">
    <location>
        <begin position="230"/>
        <end position="256"/>
    </location>
</feature>
<keyword evidence="1" id="KW-1133">Transmembrane helix</keyword>
<feature type="transmembrane region" description="Helical" evidence="1">
    <location>
        <begin position="289"/>
        <end position="309"/>
    </location>
</feature>
<feature type="transmembrane region" description="Helical" evidence="1">
    <location>
        <begin position="54"/>
        <end position="75"/>
    </location>
</feature>
<keyword evidence="1" id="KW-0472">Membrane</keyword>
<keyword evidence="3" id="KW-1185">Reference proteome</keyword>
<evidence type="ECO:0000313" key="3">
    <source>
        <dbReference type="Proteomes" id="UP001500221"/>
    </source>
</evidence>
<comment type="caution">
    <text evidence="2">The sequence shown here is derived from an EMBL/GenBank/DDBJ whole genome shotgun (WGS) entry which is preliminary data.</text>
</comment>
<name>A0ABP9PUJ3_9ACTN</name>
<reference evidence="3" key="1">
    <citation type="journal article" date="2019" name="Int. J. Syst. Evol. Microbiol.">
        <title>The Global Catalogue of Microorganisms (GCM) 10K type strain sequencing project: providing services to taxonomists for standard genome sequencing and annotation.</title>
        <authorList>
            <consortium name="The Broad Institute Genomics Platform"/>
            <consortium name="The Broad Institute Genome Sequencing Center for Infectious Disease"/>
            <person name="Wu L."/>
            <person name="Ma J."/>
        </authorList>
    </citation>
    <scope>NUCLEOTIDE SEQUENCE [LARGE SCALE GENOMIC DNA]</scope>
    <source>
        <strain evidence="3">JCM 18459</strain>
    </source>
</reference>
<protein>
    <recommendedName>
        <fullName evidence="4">Integral membrane protein</fullName>
    </recommendedName>
</protein>
<keyword evidence="1" id="KW-0812">Transmembrane</keyword>
<evidence type="ECO:0008006" key="4">
    <source>
        <dbReference type="Google" id="ProtNLM"/>
    </source>
</evidence>
<feature type="transmembrane region" description="Helical" evidence="1">
    <location>
        <begin position="156"/>
        <end position="175"/>
    </location>
</feature>
<dbReference type="Proteomes" id="UP001500221">
    <property type="component" value="Unassembled WGS sequence"/>
</dbReference>
<feature type="transmembrane region" description="Helical" evidence="1">
    <location>
        <begin position="121"/>
        <end position="144"/>
    </location>
</feature>
<dbReference type="RefSeq" id="WP_345460297.1">
    <property type="nucleotide sequence ID" value="NZ_BAABKG010000003.1"/>
</dbReference>
<accession>A0ABP9PUJ3</accession>
<proteinExistence type="predicted"/>
<organism evidence="2 3">
    <name type="scientific">Nocardioides marinquilinus</name>
    <dbReference type="NCBI Taxonomy" id="1210400"/>
    <lineage>
        <taxon>Bacteria</taxon>
        <taxon>Bacillati</taxon>
        <taxon>Actinomycetota</taxon>
        <taxon>Actinomycetes</taxon>
        <taxon>Propionibacteriales</taxon>
        <taxon>Nocardioidaceae</taxon>
        <taxon>Nocardioides</taxon>
    </lineage>
</organism>
<evidence type="ECO:0000256" key="1">
    <source>
        <dbReference type="SAM" id="Phobius"/>
    </source>
</evidence>
<gene>
    <name evidence="2" type="ORF">GCM10023340_30870</name>
</gene>